<sequence>MRRHHGLVSFLLLVLLSLALFSQGGVLAQETGDPDPTDPNDPTDPSPSPSPSPDSPSPSPNPSLDPSPSPSPQPSAPPTAGPPSPSPSQHPTAPPKGNLTTPAGPVPTNSHIIVGFKGVSGPELGTSAYAIKETCLPLNTTSLQNVPYAFGDTSDKHAALNLYQDLYCQIAVSSAVGYWPNTGVTANVAAIRYEGKAPNTTAPGTLSPSVFPPGMGVHTPVPTEAWVMDPSKGKVLVGVVAAVLGVGVALGVYQVYEAAQYVAPPKAPKQTKGKSLYNKKVKREDAFFRKPGYEPVSLQGGGTDSVNASGKGRDSSSKTSSRELLMAGQNKFKQTPHQLEMQQKYRLAKSLNSQYDMAGNAAGTGTGTSSPLVPISHSSTSSGRTLNRNSNNTSSAAFEGPSAIMMQERLQKQDNRFSTGGVSVASSGMTFPAPPMTPPSHSSSFAAPASSGPTAVAGNRMGSSGSSSSPFTPPPLPSSSRPRVDDTPMLIVDDDVIQPASSTTTTARTTTAPATKSNLSDFANLIDFRDLSASSSPRPVVSPPAAPAPGGYVPRTQYSTSPPPTPNHTRPISGSQFQYPSQ</sequence>
<feature type="region of interest" description="Disordered" evidence="1">
    <location>
        <begin position="27"/>
        <end position="106"/>
    </location>
</feature>
<feature type="compositionally biased region" description="Low complexity" evidence="1">
    <location>
        <begin position="499"/>
        <end position="512"/>
    </location>
</feature>
<reference evidence="3" key="2">
    <citation type="journal article" date="2022" name="Microbiol. Resour. Announc.">
        <title>Whole-Genome Sequence of Entomortierella parvispora E1425, a Mucoromycotan Fungus Associated with Burkholderiaceae-Related Endosymbiotic Bacteria.</title>
        <authorList>
            <person name="Herlambang A."/>
            <person name="Guo Y."/>
            <person name="Takashima Y."/>
            <person name="Narisawa K."/>
            <person name="Ohta H."/>
            <person name="Nishizawa T."/>
        </authorList>
    </citation>
    <scope>NUCLEOTIDE SEQUENCE</scope>
    <source>
        <strain evidence="3">E1425</strain>
    </source>
</reference>
<proteinExistence type="predicted"/>
<evidence type="ECO:0000313" key="3">
    <source>
        <dbReference type="EMBL" id="GJJ73562.1"/>
    </source>
</evidence>
<keyword evidence="4" id="KW-1185">Reference proteome</keyword>
<feature type="compositionally biased region" description="Low complexity" evidence="1">
    <location>
        <begin position="378"/>
        <end position="395"/>
    </location>
</feature>
<feature type="region of interest" description="Disordered" evidence="1">
    <location>
        <begin position="291"/>
        <end position="321"/>
    </location>
</feature>
<comment type="caution">
    <text evidence="3">The sequence shown here is derived from an EMBL/GenBank/DDBJ whole genome shotgun (WGS) entry which is preliminary data.</text>
</comment>
<feature type="compositionally biased region" description="Polar residues" evidence="1">
    <location>
        <begin position="567"/>
        <end position="582"/>
    </location>
</feature>
<organism evidence="3 4">
    <name type="scientific">Entomortierella parvispora</name>
    <dbReference type="NCBI Taxonomy" id="205924"/>
    <lineage>
        <taxon>Eukaryota</taxon>
        <taxon>Fungi</taxon>
        <taxon>Fungi incertae sedis</taxon>
        <taxon>Mucoromycota</taxon>
        <taxon>Mortierellomycotina</taxon>
        <taxon>Mortierellomycetes</taxon>
        <taxon>Mortierellales</taxon>
        <taxon>Mortierellaceae</taxon>
        <taxon>Entomortierella</taxon>
    </lineage>
</organism>
<name>A0A9P3HC11_9FUNG</name>
<evidence type="ECO:0008006" key="5">
    <source>
        <dbReference type="Google" id="ProtNLM"/>
    </source>
</evidence>
<evidence type="ECO:0000256" key="1">
    <source>
        <dbReference type="SAM" id="MobiDB-lite"/>
    </source>
</evidence>
<dbReference type="Proteomes" id="UP000827284">
    <property type="component" value="Unassembled WGS sequence"/>
</dbReference>
<feature type="region of interest" description="Disordered" evidence="1">
    <location>
        <begin position="358"/>
        <end position="398"/>
    </location>
</feature>
<evidence type="ECO:0000313" key="4">
    <source>
        <dbReference type="Proteomes" id="UP000827284"/>
    </source>
</evidence>
<protein>
    <recommendedName>
        <fullName evidence="5">Mid2 domain-containing protein</fullName>
    </recommendedName>
</protein>
<dbReference type="AlphaFoldDB" id="A0A9P3HC11"/>
<feature type="compositionally biased region" description="Pro residues" evidence="1">
    <location>
        <begin position="39"/>
        <end position="94"/>
    </location>
</feature>
<feature type="region of interest" description="Disordered" evidence="1">
    <location>
        <begin position="414"/>
        <end position="512"/>
    </location>
</feature>
<feature type="compositionally biased region" description="Low complexity" evidence="1">
    <location>
        <begin position="439"/>
        <end position="455"/>
    </location>
</feature>
<feature type="chain" id="PRO_5040149399" description="Mid2 domain-containing protein" evidence="2">
    <location>
        <begin position="29"/>
        <end position="582"/>
    </location>
</feature>
<feature type="region of interest" description="Disordered" evidence="1">
    <location>
        <begin position="533"/>
        <end position="582"/>
    </location>
</feature>
<dbReference type="EMBL" id="BQFW01000008">
    <property type="protein sequence ID" value="GJJ73562.1"/>
    <property type="molecule type" value="Genomic_DNA"/>
</dbReference>
<evidence type="ECO:0000256" key="2">
    <source>
        <dbReference type="SAM" id="SignalP"/>
    </source>
</evidence>
<keyword evidence="2" id="KW-0732">Signal</keyword>
<dbReference type="OrthoDB" id="2443576at2759"/>
<gene>
    <name evidence="3" type="ORF">EMPS_05920</name>
</gene>
<feature type="signal peptide" evidence="2">
    <location>
        <begin position="1"/>
        <end position="28"/>
    </location>
</feature>
<accession>A0A9P3HC11</accession>
<reference evidence="3" key="1">
    <citation type="submission" date="2021-11" db="EMBL/GenBank/DDBJ databases">
        <authorList>
            <person name="Herlambang A."/>
            <person name="Guo Y."/>
            <person name="Takashima Y."/>
            <person name="Nishizawa T."/>
        </authorList>
    </citation>
    <scope>NUCLEOTIDE SEQUENCE</scope>
    <source>
        <strain evidence="3">E1425</strain>
    </source>
</reference>
<feature type="compositionally biased region" description="Polar residues" evidence="1">
    <location>
        <begin position="416"/>
        <end position="429"/>
    </location>
</feature>